<dbReference type="InterPro" id="IPR015920">
    <property type="entry name" value="Cellobiose_DH-like_cyt"/>
</dbReference>
<dbReference type="PANTHER" id="PTHR47797:SF1">
    <property type="entry name" value="CYTOCHROME B561 DOMAIN-CONTAINING PROTEIN-RELATED"/>
    <property type="match status" value="1"/>
</dbReference>
<feature type="domain" description="Cellobiose dehydrogenase-like cytochrome" evidence="2">
    <location>
        <begin position="22"/>
        <end position="172"/>
    </location>
</feature>
<proteinExistence type="predicted"/>
<dbReference type="Gene3D" id="2.60.40.1210">
    <property type="entry name" value="Cellobiose dehydrogenase, cytochrome domain"/>
    <property type="match status" value="1"/>
</dbReference>
<evidence type="ECO:0000259" key="2">
    <source>
        <dbReference type="Pfam" id="PF16010"/>
    </source>
</evidence>
<feature type="transmembrane region" description="Helical" evidence="1">
    <location>
        <begin position="274"/>
        <end position="296"/>
    </location>
</feature>
<keyword evidence="1" id="KW-1133">Transmembrane helix</keyword>
<evidence type="ECO:0000256" key="1">
    <source>
        <dbReference type="SAM" id="Phobius"/>
    </source>
</evidence>
<organism evidence="3 4">
    <name type="scientific">Madurella mycetomatis</name>
    <dbReference type="NCBI Taxonomy" id="100816"/>
    <lineage>
        <taxon>Eukaryota</taxon>
        <taxon>Fungi</taxon>
        <taxon>Dikarya</taxon>
        <taxon>Ascomycota</taxon>
        <taxon>Pezizomycotina</taxon>
        <taxon>Sordariomycetes</taxon>
        <taxon>Sordariomycetidae</taxon>
        <taxon>Sordariales</taxon>
        <taxon>Sordariales incertae sedis</taxon>
        <taxon>Madurella</taxon>
    </lineage>
</organism>
<reference evidence="3 4" key="1">
    <citation type="journal article" date="2016" name="Genome Announc.">
        <title>Genome Sequence of Madurella mycetomatis mm55, Isolated from a Human Mycetoma Case in Sudan.</title>
        <authorList>
            <person name="Smit S."/>
            <person name="Derks M.F."/>
            <person name="Bervoets S."/>
            <person name="Fahal A."/>
            <person name="van Leeuwen W."/>
            <person name="van Belkum A."/>
            <person name="van de Sande W.W."/>
        </authorList>
    </citation>
    <scope>NUCLEOTIDE SEQUENCE [LARGE SCALE GENOMIC DNA]</scope>
    <source>
        <strain evidence="4">mm55</strain>
    </source>
</reference>
<feature type="transmembrane region" description="Helical" evidence="1">
    <location>
        <begin position="317"/>
        <end position="335"/>
    </location>
</feature>
<feature type="non-terminal residue" evidence="3">
    <location>
        <position position="1"/>
    </location>
</feature>
<comment type="caution">
    <text evidence="3">The sequence shown here is derived from an EMBL/GenBank/DDBJ whole genome shotgun (WGS) entry which is preliminary data.</text>
</comment>
<dbReference type="Proteomes" id="UP000078237">
    <property type="component" value="Unassembled WGS sequence"/>
</dbReference>
<accession>A0A175VP36</accession>
<dbReference type="Pfam" id="PF16010">
    <property type="entry name" value="CDH-cyt"/>
    <property type="match status" value="1"/>
</dbReference>
<feature type="transmembrane region" description="Helical" evidence="1">
    <location>
        <begin position="347"/>
        <end position="368"/>
    </location>
</feature>
<gene>
    <name evidence="3" type="ORF">MMYC01_210086</name>
</gene>
<dbReference type="VEuPathDB" id="FungiDB:MMYC01_210086"/>
<keyword evidence="1" id="KW-0472">Membrane</keyword>
<dbReference type="OrthoDB" id="19261at2759"/>
<feature type="transmembrane region" description="Helical" evidence="1">
    <location>
        <begin position="242"/>
        <end position="259"/>
    </location>
</feature>
<keyword evidence="1" id="KW-0812">Transmembrane</keyword>
<feature type="transmembrane region" description="Helical" evidence="1">
    <location>
        <begin position="209"/>
        <end position="230"/>
    </location>
</feature>
<name>A0A175VP36_9PEZI</name>
<evidence type="ECO:0000313" key="4">
    <source>
        <dbReference type="Proteomes" id="UP000078237"/>
    </source>
</evidence>
<dbReference type="Gene3D" id="1.20.120.1770">
    <property type="match status" value="1"/>
</dbReference>
<dbReference type="CDD" id="cd09630">
    <property type="entry name" value="CDH_like_cytochrome"/>
    <property type="match status" value="1"/>
</dbReference>
<sequence length="394" mass="43049">IIVIHVQLTTAQTAVSTLFVPDTNTIISINMPDGSDDINFYISAPDWYQYAAVGFGQSMANALMLVMYPSADHKGVTISPRLSTGNTEPVFSSDIRITLHEGSAIHDFDMVANGTCHSCRALGPDKPSIEVAATSPMMFAVGPNVGLSSDDRDARIRRHMGYGRFTMDLVRASGPGGVGVPRNATSGAALLGDGEGLVRDSNKAATAHGILFVIVALAVAPFDMLIAGAFRRWSWLHGFTGSVYFLFVIGAMVPGVLISREHIMTQQFRTGHQVLGLITIVMVACMFFWGLGLSLIRRSAKKRGQEPPENTRLMGSIHKWVGRLIWVLLLVNNGLGLKLSEQPTLIMLGYASLTGAVAVFLGPVYFFIWRCSKRREPKGEDQHELHTIYDHNYR</sequence>
<protein>
    <recommendedName>
        <fullName evidence="2">Cellobiose dehydrogenase-like cytochrome domain-containing protein</fullName>
    </recommendedName>
</protein>
<dbReference type="PANTHER" id="PTHR47797">
    <property type="entry name" value="DEHYDROGENASE, PUTATIVE (AFU_ORTHOLOGUE AFUA_8G05805)-RELATED"/>
    <property type="match status" value="1"/>
</dbReference>
<keyword evidence="4" id="KW-1185">Reference proteome</keyword>
<dbReference type="AlphaFoldDB" id="A0A175VP36"/>
<evidence type="ECO:0000313" key="3">
    <source>
        <dbReference type="EMBL" id="KXX73042.1"/>
    </source>
</evidence>
<dbReference type="SUPFAM" id="SSF49344">
    <property type="entry name" value="CBD9-like"/>
    <property type="match status" value="1"/>
</dbReference>
<dbReference type="EMBL" id="LCTW02000560">
    <property type="protein sequence ID" value="KXX73042.1"/>
    <property type="molecule type" value="Genomic_DNA"/>
</dbReference>